<dbReference type="AlphaFoldDB" id="Q6IHH1"/>
<organism evidence="1">
    <name type="scientific">Drosophila melanogaster</name>
    <name type="common">Fruit fly</name>
    <dbReference type="NCBI Taxonomy" id="7227"/>
    <lineage>
        <taxon>Eukaryota</taxon>
        <taxon>Metazoa</taxon>
        <taxon>Ecdysozoa</taxon>
        <taxon>Arthropoda</taxon>
        <taxon>Hexapoda</taxon>
        <taxon>Insecta</taxon>
        <taxon>Pterygota</taxon>
        <taxon>Neoptera</taxon>
        <taxon>Endopterygota</taxon>
        <taxon>Diptera</taxon>
        <taxon>Brachycera</taxon>
        <taxon>Muscomorpha</taxon>
        <taxon>Ephydroidea</taxon>
        <taxon>Drosophilidae</taxon>
        <taxon>Drosophila</taxon>
        <taxon>Sophophora</taxon>
    </lineage>
</organism>
<gene>
    <name evidence="1" type="ORF">HDC02581</name>
</gene>
<proteinExistence type="predicted"/>
<protein>
    <submittedName>
        <fullName evidence="1">HDC02581</fullName>
    </submittedName>
</protein>
<dbReference type="EMBL" id="BK003445">
    <property type="protein sequence ID" value="DAA03644.1"/>
    <property type="molecule type" value="Genomic_DNA"/>
</dbReference>
<reference evidence="1" key="1">
    <citation type="journal article" date="2003" name="Genome Biol.">
        <title>An integrated gene annotation and transcriptional profiling approach towards the full gene content of the Drosophila genome.</title>
        <authorList>
            <person name="Hild M."/>
            <person name="Beckmann B."/>
            <person name="Haas S.A."/>
            <person name="Koch B."/>
            <person name="Solovyev V."/>
            <person name="Busold C."/>
            <person name="Fellenberg K."/>
            <person name="Boutros M."/>
            <person name="Vingron M."/>
            <person name="Sauer F."/>
            <person name="Hoheisel J.D."/>
            <person name="Paro R."/>
        </authorList>
    </citation>
    <scope>NUCLEOTIDE SEQUENCE</scope>
</reference>
<accession>Q6IHH1</accession>
<name>Q6IHH1_DROME</name>
<evidence type="ECO:0000313" key="1">
    <source>
        <dbReference type="EMBL" id="DAA03644.1"/>
    </source>
</evidence>
<sequence length="140" mass="16015">MNTKPREPRHCQKWFMHHRMELLSLLNFDGYRSLFINIYPSLTYILRGEGMYICIRVRREMAIGILAKGRTSACGGPQTLRLLGRPANFYHTNGITARLSLCPAGVTKKTKKNVNVNNHVNDIYQTIKTIIFTGSLLFVT</sequence>